<keyword evidence="7" id="KW-0457">Lysine biosynthesis</keyword>
<keyword evidence="2" id="KW-0028">Amino-acid biosynthesis</keyword>
<comment type="pathway">
    <text evidence="8">Amino-acid biosynthesis; L-lysine biosynthesis via DAP pathway; (S)-tetrahydrodipicolinate from L-aspartate: step 4/4.</text>
</comment>
<evidence type="ECO:0000256" key="7">
    <source>
        <dbReference type="ARBA" id="ARBA00023154"/>
    </source>
</evidence>
<dbReference type="PIRSF" id="PIRSF000161">
    <property type="entry name" value="DHPR"/>
    <property type="match status" value="1"/>
</dbReference>
<keyword evidence="16" id="KW-1185">Reference proteome</keyword>
<evidence type="ECO:0000259" key="14">
    <source>
        <dbReference type="Pfam" id="PF05173"/>
    </source>
</evidence>
<keyword evidence="6" id="KW-0520">NAD</keyword>
<evidence type="ECO:0000256" key="8">
    <source>
        <dbReference type="ARBA" id="ARBA00037922"/>
    </source>
</evidence>
<dbReference type="Pfam" id="PF05173">
    <property type="entry name" value="DapB_C"/>
    <property type="match status" value="1"/>
</dbReference>
<evidence type="ECO:0000256" key="1">
    <source>
        <dbReference type="ARBA" id="ARBA00006642"/>
    </source>
</evidence>
<evidence type="ECO:0000313" key="15">
    <source>
        <dbReference type="EMBL" id="MDA0137067.1"/>
    </source>
</evidence>
<evidence type="ECO:0000259" key="13">
    <source>
        <dbReference type="Pfam" id="PF01113"/>
    </source>
</evidence>
<proteinExistence type="inferred from homology"/>
<reference evidence="15" key="1">
    <citation type="submission" date="2022-10" db="EMBL/GenBank/DDBJ databases">
        <title>The WGS of Solirubrobacter sp. CPCC 204708.</title>
        <authorList>
            <person name="Jiang Z."/>
        </authorList>
    </citation>
    <scope>NUCLEOTIDE SEQUENCE</scope>
    <source>
        <strain evidence="15">CPCC 204708</strain>
    </source>
</reference>
<evidence type="ECO:0000256" key="5">
    <source>
        <dbReference type="ARBA" id="ARBA00023002"/>
    </source>
</evidence>
<keyword evidence="3" id="KW-0521">NADP</keyword>
<dbReference type="GO" id="GO:0008839">
    <property type="term" value="F:4-hydroxy-tetrahydrodipicolinate reductase"/>
    <property type="evidence" value="ECO:0007669"/>
    <property type="project" value="UniProtKB-EC"/>
</dbReference>
<comment type="catalytic activity">
    <reaction evidence="11">
        <text>(S)-2,3,4,5-tetrahydrodipicolinate + NAD(+) + H2O = (2S,4S)-4-hydroxy-2,3,4,5-tetrahydrodipicolinate + NADH + H(+)</text>
        <dbReference type="Rhea" id="RHEA:35323"/>
        <dbReference type="ChEBI" id="CHEBI:15377"/>
        <dbReference type="ChEBI" id="CHEBI:15378"/>
        <dbReference type="ChEBI" id="CHEBI:16845"/>
        <dbReference type="ChEBI" id="CHEBI:57540"/>
        <dbReference type="ChEBI" id="CHEBI:57945"/>
        <dbReference type="ChEBI" id="CHEBI:67139"/>
        <dbReference type="EC" id="1.17.1.8"/>
    </reaction>
</comment>
<dbReference type="PANTHER" id="PTHR20836">
    <property type="entry name" value="DIHYDRODIPICOLINATE REDUCTASE"/>
    <property type="match status" value="1"/>
</dbReference>
<dbReference type="InterPro" id="IPR036291">
    <property type="entry name" value="NAD(P)-bd_dom_sf"/>
</dbReference>
<evidence type="ECO:0000256" key="10">
    <source>
        <dbReference type="ARBA" id="ARBA00049080"/>
    </source>
</evidence>
<sequence length="274" mass="27855">MTNLALAGATGWTGRAIALGALAAPDVNLKTAIARSSAGRDLGAALGVDDLGVPVFATVEEALDGVDVLVEFTSHAAAKAVALAAIERGVAVVIGSSGLTAADFAEIDAAARTAGVGAVASGNFSLTAAMMLAGAELAARHLTHWEIIDYAKSTKPDAPSGTSFELAERLAEVGAPQVDLPVDQVAGHPSARGATIAGSQIHSVRLPSFIVSTEIVFGGEDERLSIRHDAGGTAQPYVNGVLLAVRRARGHVGLIRGLDRLLLNDEGAREDSTL</sequence>
<organism evidence="15 16">
    <name type="scientific">Solirubrobacter deserti</name>
    <dbReference type="NCBI Taxonomy" id="2282478"/>
    <lineage>
        <taxon>Bacteria</taxon>
        <taxon>Bacillati</taxon>
        <taxon>Actinomycetota</taxon>
        <taxon>Thermoleophilia</taxon>
        <taxon>Solirubrobacterales</taxon>
        <taxon>Solirubrobacteraceae</taxon>
        <taxon>Solirubrobacter</taxon>
    </lineage>
</organism>
<dbReference type="InterPro" id="IPR000846">
    <property type="entry name" value="DapB_N"/>
</dbReference>
<evidence type="ECO:0000256" key="4">
    <source>
        <dbReference type="ARBA" id="ARBA00022915"/>
    </source>
</evidence>
<dbReference type="EMBL" id="JAPCID010000007">
    <property type="protein sequence ID" value="MDA0137067.1"/>
    <property type="molecule type" value="Genomic_DNA"/>
</dbReference>
<accession>A0ABT4REV1</accession>
<evidence type="ECO:0000313" key="16">
    <source>
        <dbReference type="Proteomes" id="UP001147700"/>
    </source>
</evidence>
<name>A0ABT4REV1_9ACTN</name>
<dbReference type="CDD" id="cd02274">
    <property type="entry name" value="DHDPR_N"/>
    <property type="match status" value="1"/>
</dbReference>
<evidence type="ECO:0000256" key="11">
    <source>
        <dbReference type="ARBA" id="ARBA00049396"/>
    </source>
</evidence>
<dbReference type="Gene3D" id="3.30.360.10">
    <property type="entry name" value="Dihydrodipicolinate Reductase, domain 2"/>
    <property type="match status" value="1"/>
</dbReference>
<protein>
    <recommendedName>
        <fullName evidence="9 12">4-hydroxy-tetrahydrodipicolinate reductase</fullName>
        <ecNumber evidence="9 12">1.17.1.8</ecNumber>
    </recommendedName>
</protein>
<evidence type="ECO:0000256" key="2">
    <source>
        <dbReference type="ARBA" id="ARBA00022605"/>
    </source>
</evidence>
<gene>
    <name evidence="15" type="primary">dapB</name>
    <name evidence="15" type="ORF">OJ962_06130</name>
</gene>
<dbReference type="PANTHER" id="PTHR20836:SF0">
    <property type="entry name" value="4-HYDROXY-TETRAHYDRODIPICOLINATE REDUCTASE 1, CHLOROPLASTIC-RELATED"/>
    <property type="match status" value="1"/>
</dbReference>
<dbReference type="Proteomes" id="UP001147700">
    <property type="component" value="Unassembled WGS sequence"/>
</dbReference>
<dbReference type="EC" id="1.17.1.8" evidence="9 12"/>
<dbReference type="SUPFAM" id="SSF55347">
    <property type="entry name" value="Glyceraldehyde-3-phosphate dehydrogenase-like, C-terminal domain"/>
    <property type="match status" value="1"/>
</dbReference>
<dbReference type="InterPro" id="IPR022663">
    <property type="entry name" value="DapB_C"/>
</dbReference>
<feature type="domain" description="Dihydrodipicolinate reductase C-terminal" evidence="14">
    <location>
        <begin position="130"/>
        <end position="250"/>
    </location>
</feature>
<keyword evidence="5 15" id="KW-0560">Oxidoreductase</keyword>
<evidence type="ECO:0000256" key="9">
    <source>
        <dbReference type="ARBA" id="ARBA00038983"/>
    </source>
</evidence>
<comment type="similarity">
    <text evidence="1">Belongs to the DapB family.</text>
</comment>
<comment type="caution">
    <text evidence="15">The sequence shown here is derived from an EMBL/GenBank/DDBJ whole genome shotgun (WGS) entry which is preliminary data.</text>
</comment>
<evidence type="ECO:0000256" key="12">
    <source>
        <dbReference type="NCBIfam" id="TIGR00036"/>
    </source>
</evidence>
<dbReference type="Pfam" id="PF01113">
    <property type="entry name" value="DapB_N"/>
    <property type="match status" value="1"/>
</dbReference>
<evidence type="ECO:0000256" key="3">
    <source>
        <dbReference type="ARBA" id="ARBA00022857"/>
    </source>
</evidence>
<keyword evidence="4" id="KW-0220">Diaminopimelate biosynthesis</keyword>
<comment type="catalytic activity">
    <reaction evidence="10">
        <text>(S)-2,3,4,5-tetrahydrodipicolinate + NADP(+) + H2O = (2S,4S)-4-hydroxy-2,3,4,5-tetrahydrodipicolinate + NADPH + H(+)</text>
        <dbReference type="Rhea" id="RHEA:35331"/>
        <dbReference type="ChEBI" id="CHEBI:15377"/>
        <dbReference type="ChEBI" id="CHEBI:15378"/>
        <dbReference type="ChEBI" id="CHEBI:16845"/>
        <dbReference type="ChEBI" id="CHEBI:57783"/>
        <dbReference type="ChEBI" id="CHEBI:58349"/>
        <dbReference type="ChEBI" id="CHEBI:67139"/>
        <dbReference type="EC" id="1.17.1.8"/>
    </reaction>
</comment>
<dbReference type="RefSeq" id="WP_202956227.1">
    <property type="nucleotide sequence ID" value="NZ_JAPCID010000007.1"/>
</dbReference>
<evidence type="ECO:0000256" key="6">
    <source>
        <dbReference type="ARBA" id="ARBA00023027"/>
    </source>
</evidence>
<dbReference type="Gene3D" id="3.40.50.720">
    <property type="entry name" value="NAD(P)-binding Rossmann-like Domain"/>
    <property type="match status" value="1"/>
</dbReference>
<dbReference type="NCBIfam" id="TIGR00036">
    <property type="entry name" value="dapB"/>
    <property type="match status" value="1"/>
</dbReference>
<dbReference type="InterPro" id="IPR023940">
    <property type="entry name" value="DHDPR_bac"/>
</dbReference>
<dbReference type="SUPFAM" id="SSF51735">
    <property type="entry name" value="NAD(P)-binding Rossmann-fold domains"/>
    <property type="match status" value="1"/>
</dbReference>
<feature type="domain" description="Dihydrodipicolinate reductase N-terminal" evidence="13">
    <location>
        <begin position="3"/>
        <end position="124"/>
    </location>
</feature>